<proteinExistence type="predicted"/>
<reference evidence="2 4" key="3">
    <citation type="submission" date="2016-10" db="EMBL/GenBank/DDBJ databases">
        <authorList>
            <person name="Varghese N."/>
            <person name="Submissions S."/>
        </authorList>
    </citation>
    <scope>NUCLEOTIDE SEQUENCE [LARGE SCALE GENOMIC DNA]</scope>
    <source>
        <strain evidence="2 4">ATCC 33218</strain>
    </source>
</reference>
<organism evidence="1 3">
    <name type="scientific">Legionella micdadei</name>
    <name type="common">Tatlockia micdadei</name>
    <dbReference type="NCBI Taxonomy" id="451"/>
    <lineage>
        <taxon>Bacteria</taxon>
        <taxon>Pseudomonadati</taxon>
        <taxon>Pseudomonadota</taxon>
        <taxon>Gammaproteobacteria</taxon>
        <taxon>Legionellales</taxon>
        <taxon>Legionellaceae</taxon>
        <taxon>Legionella</taxon>
    </lineage>
</organism>
<dbReference type="AlphaFoldDB" id="A0A098GHQ7"/>
<keyword evidence="4" id="KW-1185">Reference proteome</keyword>
<evidence type="ECO:0000313" key="1">
    <source>
        <dbReference type="EMBL" id="CEG61507.1"/>
    </source>
</evidence>
<dbReference type="Proteomes" id="UP000182998">
    <property type="component" value="Unassembled WGS sequence"/>
</dbReference>
<evidence type="ECO:0000313" key="2">
    <source>
        <dbReference type="EMBL" id="SCY44559.1"/>
    </source>
</evidence>
<accession>A0A098GHQ7</accession>
<protein>
    <submittedName>
        <fullName evidence="1">Uncharacterized protein</fullName>
    </submittedName>
</protein>
<dbReference type="PATRIC" id="fig|451.8.peg.3049"/>
<reference evidence="1" key="2">
    <citation type="submission" date="2014-09" db="EMBL/GenBank/DDBJ databases">
        <authorList>
            <person name="GOMEZ-VALERO Laura"/>
        </authorList>
    </citation>
    <scope>NUCLEOTIDE SEQUENCE</scope>
    <source>
        <strain evidence="1">ATCC33218</strain>
    </source>
</reference>
<evidence type="ECO:0000313" key="3">
    <source>
        <dbReference type="Proteomes" id="UP000032414"/>
    </source>
</evidence>
<sequence length="50" mass="5360">MNHLAYAAISAISSSRKSAAVYKVNSVGLLMIQFSEVDNAPMLLLGISYN</sequence>
<evidence type="ECO:0000313" key="4">
    <source>
        <dbReference type="Proteomes" id="UP000182998"/>
    </source>
</evidence>
<dbReference type="RefSeq" id="WP_153280304.1">
    <property type="nucleotide sequence ID" value="NZ_CP020614.1"/>
</dbReference>
<dbReference type="EMBL" id="FMVN01000008">
    <property type="protein sequence ID" value="SCY44559.1"/>
    <property type="molecule type" value="Genomic_DNA"/>
</dbReference>
<gene>
    <name evidence="1" type="ORF">LMI_2235</name>
    <name evidence="2" type="ORF">SAMN02982997_01714</name>
</gene>
<reference evidence="3" key="1">
    <citation type="submission" date="2014-09" db="EMBL/GenBank/DDBJ databases">
        <authorList>
            <person name="Gomez-Valero L."/>
        </authorList>
    </citation>
    <scope>NUCLEOTIDE SEQUENCE [LARGE SCALE GENOMIC DNA]</scope>
    <source>
        <strain evidence="3">ATCC33218</strain>
    </source>
</reference>
<dbReference type="HOGENOM" id="CLU_3123650_0_0_6"/>
<name>A0A098GHQ7_LEGMI</name>
<dbReference type="Proteomes" id="UP000032414">
    <property type="component" value="Chromosome I"/>
</dbReference>
<dbReference type="KEGG" id="tmc:LMI_2235"/>
<dbReference type="EMBL" id="LN614830">
    <property type="protein sequence ID" value="CEG61507.1"/>
    <property type="molecule type" value="Genomic_DNA"/>
</dbReference>